<dbReference type="Gene3D" id="3.40.630.30">
    <property type="match status" value="1"/>
</dbReference>
<keyword evidence="3" id="KW-1185">Reference proteome</keyword>
<reference evidence="2 3" key="1">
    <citation type="submission" date="2016-10" db="EMBL/GenBank/DDBJ databases">
        <authorList>
            <person name="de Groot N.N."/>
        </authorList>
    </citation>
    <scope>NUCLEOTIDE SEQUENCE [LARGE SCALE GENOMIC DNA]</scope>
    <source>
        <strain evidence="2 3">D15d</strain>
    </source>
</reference>
<accession>A0A1H5U3G9</accession>
<dbReference type="EMBL" id="FNUL01000006">
    <property type="protein sequence ID" value="SEF69560.1"/>
    <property type="molecule type" value="Genomic_DNA"/>
</dbReference>
<dbReference type="RefSeq" id="WP_103952641.1">
    <property type="nucleotide sequence ID" value="NZ_FNUL01000006.1"/>
</dbReference>
<gene>
    <name evidence="2" type="ORF">SAMN05216537_10656</name>
</gene>
<dbReference type="SUPFAM" id="SSF55729">
    <property type="entry name" value="Acyl-CoA N-acyltransferases (Nat)"/>
    <property type="match status" value="1"/>
</dbReference>
<protein>
    <submittedName>
        <fullName evidence="2">Acetyltransferase (GNAT) family protein</fullName>
    </submittedName>
</protein>
<dbReference type="Proteomes" id="UP000236726">
    <property type="component" value="Unassembled WGS sequence"/>
</dbReference>
<dbReference type="AlphaFoldDB" id="A0A1H5U3G9"/>
<feature type="domain" description="N-acetyltransferase" evidence="1">
    <location>
        <begin position="1"/>
        <end position="101"/>
    </location>
</feature>
<dbReference type="GO" id="GO:0016747">
    <property type="term" value="F:acyltransferase activity, transferring groups other than amino-acyl groups"/>
    <property type="evidence" value="ECO:0007669"/>
    <property type="project" value="InterPro"/>
</dbReference>
<dbReference type="PROSITE" id="PS51186">
    <property type="entry name" value="GNAT"/>
    <property type="match status" value="1"/>
</dbReference>
<name>A0A1H5U3G9_9FIRM</name>
<sequence>MFIHTFQLVGFFNLIDEETEVFFGIGVAPDCCNKGYGREICEEALELSRELYPGKTIYLEVRTWNSRAVKCYEKAGFSIDGETIKQTTSIGEGVFYRMVAHLFQKNSKLYKHYKNFVKGVEL</sequence>
<evidence type="ECO:0000313" key="2">
    <source>
        <dbReference type="EMBL" id="SEF69560.1"/>
    </source>
</evidence>
<evidence type="ECO:0000313" key="3">
    <source>
        <dbReference type="Proteomes" id="UP000236726"/>
    </source>
</evidence>
<dbReference type="InterPro" id="IPR000182">
    <property type="entry name" value="GNAT_dom"/>
</dbReference>
<organism evidence="2 3">
    <name type="scientific">Lachnospira multipara</name>
    <dbReference type="NCBI Taxonomy" id="28051"/>
    <lineage>
        <taxon>Bacteria</taxon>
        <taxon>Bacillati</taxon>
        <taxon>Bacillota</taxon>
        <taxon>Clostridia</taxon>
        <taxon>Lachnospirales</taxon>
        <taxon>Lachnospiraceae</taxon>
        <taxon>Lachnospira</taxon>
    </lineage>
</organism>
<dbReference type="Pfam" id="PF00583">
    <property type="entry name" value="Acetyltransf_1"/>
    <property type="match status" value="1"/>
</dbReference>
<keyword evidence="2" id="KW-0808">Transferase</keyword>
<proteinExistence type="predicted"/>
<dbReference type="InterPro" id="IPR016181">
    <property type="entry name" value="Acyl_CoA_acyltransferase"/>
</dbReference>
<evidence type="ECO:0000259" key="1">
    <source>
        <dbReference type="PROSITE" id="PS51186"/>
    </source>
</evidence>